<evidence type="ECO:0000313" key="1">
    <source>
        <dbReference type="EMBL" id="PBK95383.1"/>
    </source>
</evidence>
<sequence length="138" mass="16137">MSAFGTGWQLPAWLCYFRERDEKLCRILSSRRLVWWCRKMVVVVSCSVTASYSEAHVGILPPFPFLSSPLTNYFREKRLPETFYVFKFLRIIEPVLCTFRCVSSLKSRCHLERDTSRCSVFPLPLVSALYMQKHSVSL</sequence>
<dbReference type="InParanoid" id="A0A2H3E499"/>
<gene>
    <name evidence="1" type="ORF">ARMGADRAFT_798121</name>
</gene>
<evidence type="ECO:0000313" key="2">
    <source>
        <dbReference type="Proteomes" id="UP000217790"/>
    </source>
</evidence>
<dbReference type="AlphaFoldDB" id="A0A2H3E499"/>
<dbReference type="Proteomes" id="UP000217790">
    <property type="component" value="Unassembled WGS sequence"/>
</dbReference>
<protein>
    <submittedName>
        <fullName evidence="1">Uncharacterized protein</fullName>
    </submittedName>
</protein>
<reference evidence="2" key="1">
    <citation type="journal article" date="2017" name="Nat. Ecol. Evol.">
        <title>Genome expansion and lineage-specific genetic innovations in the forest pathogenic fungi Armillaria.</title>
        <authorList>
            <person name="Sipos G."/>
            <person name="Prasanna A.N."/>
            <person name="Walter M.C."/>
            <person name="O'Connor E."/>
            <person name="Balint B."/>
            <person name="Krizsan K."/>
            <person name="Kiss B."/>
            <person name="Hess J."/>
            <person name="Varga T."/>
            <person name="Slot J."/>
            <person name="Riley R."/>
            <person name="Boka B."/>
            <person name="Rigling D."/>
            <person name="Barry K."/>
            <person name="Lee J."/>
            <person name="Mihaltcheva S."/>
            <person name="LaButti K."/>
            <person name="Lipzen A."/>
            <person name="Waldron R."/>
            <person name="Moloney N.M."/>
            <person name="Sperisen C."/>
            <person name="Kredics L."/>
            <person name="Vagvoelgyi C."/>
            <person name="Patrignani A."/>
            <person name="Fitzpatrick D."/>
            <person name="Nagy I."/>
            <person name="Doyle S."/>
            <person name="Anderson J.B."/>
            <person name="Grigoriev I.V."/>
            <person name="Gueldener U."/>
            <person name="Muensterkoetter M."/>
            <person name="Nagy L.G."/>
        </authorList>
    </citation>
    <scope>NUCLEOTIDE SEQUENCE [LARGE SCALE GENOMIC DNA]</scope>
    <source>
        <strain evidence="2">Ar21-2</strain>
    </source>
</reference>
<accession>A0A2H3E499</accession>
<dbReference type="EMBL" id="KZ293652">
    <property type="protein sequence ID" value="PBK95383.1"/>
    <property type="molecule type" value="Genomic_DNA"/>
</dbReference>
<keyword evidence="2" id="KW-1185">Reference proteome</keyword>
<name>A0A2H3E499_ARMGA</name>
<proteinExistence type="predicted"/>
<organism evidence="1 2">
    <name type="scientific">Armillaria gallica</name>
    <name type="common">Bulbous honey fungus</name>
    <name type="synonym">Armillaria bulbosa</name>
    <dbReference type="NCBI Taxonomy" id="47427"/>
    <lineage>
        <taxon>Eukaryota</taxon>
        <taxon>Fungi</taxon>
        <taxon>Dikarya</taxon>
        <taxon>Basidiomycota</taxon>
        <taxon>Agaricomycotina</taxon>
        <taxon>Agaricomycetes</taxon>
        <taxon>Agaricomycetidae</taxon>
        <taxon>Agaricales</taxon>
        <taxon>Marasmiineae</taxon>
        <taxon>Physalacriaceae</taxon>
        <taxon>Armillaria</taxon>
    </lineage>
</organism>